<dbReference type="Pfam" id="PF00903">
    <property type="entry name" value="Glyoxalase"/>
    <property type="match status" value="2"/>
</dbReference>
<evidence type="ECO:0000256" key="3">
    <source>
        <dbReference type="ARBA" id="ARBA00022723"/>
    </source>
</evidence>
<dbReference type="PROSITE" id="PS51819">
    <property type="entry name" value="VOC"/>
    <property type="match status" value="2"/>
</dbReference>
<dbReference type="Proteomes" id="UP000480178">
    <property type="component" value="Chromosome"/>
</dbReference>
<dbReference type="InterPro" id="IPR004360">
    <property type="entry name" value="Glyas_Fos-R_dOase_dom"/>
</dbReference>
<dbReference type="GO" id="GO:0051213">
    <property type="term" value="F:dioxygenase activity"/>
    <property type="evidence" value="ECO:0007669"/>
    <property type="project" value="UniProtKB-KW"/>
</dbReference>
<name>A0A6C0GSM5_9BACT</name>
<evidence type="ECO:0000256" key="5">
    <source>
        <dbReference type="ARBA" id="ARBA00022964"/>
    </source>
</evidence>
<evidence type="ECO:0000256" key="2">
    <source>
        <dbReference type="ARBA" id="ARBA00008784"/>
    </source>
</evidence>
<dbReference type="InterPro" id="IPR029068">
    <property type="entry name" value="Glyas_Bleomycin-R_OHBP_Dase"/>
</dbReference>
<dbReference type="SUPFAM" id="SSF54593">
    <property type="entry name" value="Glyoxalase/Bleomycin resistance protein/Dihydroxybiphenyl dioxygenase"/>
    <property type="match status" value="2"/>
</dbReference>
<keyword evidence="6 8" id="KW-0560">Oxidoreductase</keyword>
<evidence type="ECO:0000313" key="10">
    <source>
        <dbReference type="EMBL" id="QHT70460.1"/>
    </source>
</evidence>
<dbReference type="InterPro" id="IPR000486">
    <property type="entry name" value="Xdiol_ring_cleave_dOase_1/2"/>
</dbReference>
<dbReference type="PANTHER" id="PTHR43279:SF1">
    <property type="entry name" value="CATECHOL-2,3-DIOXYGENASE"/>
    <property type="match status" value="1"/>
</dbReference>
<dbReference type="KEGG" id="rhoz:GXP67_29295"/>
<dbReference type="PANTHER" id="PTHR43279">
    <property type="entry name" value="CATECHOL-2,3-DIOXYGENASE"/>
    <property type="match status" value="1"/>
</dbReference>
<evidence type="ECO:0000313" key="11">
    <source>
        <dbReference type="Proteomes" id="UP000480178"/>
    </source>
</evidence>
<sequence>MSTFQLPADTKIGYIHLQTAQLDRLLSFYVDLLGFKEIKRENNTSWLSANGQLPALIELTENKQASARNRHTPGLFHTAFLLSSRFALAQLLKRLLENNFRLGYGDHGVSEALYLSDPDGNGVELYADRPRDQWPIVNGKIEMYTEPVDTKSLLAELNRPNSEWKGIDHGTLIGHVHLQVSSLNKAEQFYHHILGFDITQQSYPGALFVSAGGYHHHLGLNTWYSKNSPPAPADSTGLQSFSIVVSDEKALTGVKQQLSQAGYAVNTTETGISTFDEDTIHVLVDRA</sequence>
<keyword evidence="7 8" id="KW-0408">Iron</keyword>
<reference evidence="10 11" key="1">
    <citation type="submission" date="2020-01" db="EMBL/GenBank/DDBJ databases">
        <authorList>
            <person name="Kim M.K."/>
        </authorList>
    </citation>
    <scope>NUCLEOTIDE SEQUENCE [LARGE SCALE GENOMIC DNA]</scope>
    <source>
        <strain evidence="10 11">172606-1</strain>
    </source>
</reference>
<keyword evidence="4 8" id="KW-0058">Aromatic hydrocarbons catabolism</keyword>
<dbReference type="GO" id="GO:0008198">
    <property type="term" value="F:ferrous iron binding"/>
    <property type="evidence" value="ECO:0007669"/>
    <property type="project" value="InterPro"/>
</dbReference>
<accession>A0A6C0GSM5</accession>
<evidence type="ECO:0000256" key="4">
    <source>
        <dbReference type="ARBA" id="ARBA00022797"/>
    </source>
</evidence>
<dbReference type="AlphaFoldDB" id="A0A6C0GSM5"/>
<dbReference type="EMBL" id="CP048222">
    <property type="protein sequence ID" value="QHT70460.1"/>
    <property type="molecule type" value="Genomic_DNA"/>
</dbReference>
<keyword evidence="3" id="KW-0479">Metal-binding</keyword>
<evidence type="ECO:0000256" key="1">
    <source>
        <dbReference type="ARBA" id="ARBA00001954"/>
    </source>
</evidence>
<dbReference type="CDD" id="cd16359">
    <property type="entry name" value="VOC_BsCatE_like_C"/>
    <property type="match status" value="1"/>
</dbReference>
<evidence type="ECO:0000259" key="9">
    <source>
        <dbReference type="PROSITE" id="PS51819"/>
    </source>
</evidence>
<evidence type="ECO:0000256" key="8">
    <source>
        <dbReference type="RuleBase" id="RU000683"/>
    </source>
</evidence>
<comment type="cofactor">
    <cofactor evidence="1 8">
        <name>Fe(2+)</name>
        <dbReference type="ChEBI" id="CHEBI:29033"/>
    </cofactor>
</comment>
<keyword evidence="11" id="KW-1185">Reference proteome</keyword>
<evidence type="ECO:0000256" key="7">
    <source>
        <dbReference type="ARBA" id="ARBA00023004"/>
    </source>
</evidence>
<dbReference type="Gene3D" id="3.10.180.10">
    <property type="entry name" value="2,3-Dihydroxybiphenyl 1,2-Dioxygenase, domain 1"/>
    <property type="match status" value="2"/>
</dbReference>
<feature type="domain" description="VOC" evidence="9">
    <location>
        <begin position="172"/>
        <end position="287"/>
    </location>
</feature>
<dbReference type="PROSITE" id="PS00934">
    <property type="entry name" value="GLYOXALASE_I_1"/>
    <property type="match status" value="1"/>
</dbReference>
<organism evidence="10 11">
    <name type="scientific">Rhodocytophaga rosea</name>
    <dbReference type="NCBI Taxonomy" id="2704465"/>
    <lineage>
        <taxon>Bacteria</taxon>
        <taxon>Pseudomonadati</taxon>
        <taxon>Bacteroidota</taxon>
        <taxon>Cytophagia</taxon>
        <taxon>Cytophagales</taxon>
        <taxon>Rhodocytophagaceae</taxon>
        <taxon>Rhodocytophaga</taxon>
    </lineage>
</organism>
<gene>
    <name evidence="10" type="ORF">GXP67_29295</name>
</gene>
<dbReference type="GO" id="GO:0004462">
    <property type="term" value="F:lactoylglutathione lyase activity"/>
    <property type="evidence" value="ECO:0007669"/>
    <property type="project" value="InterPro"/>
</dbReference>
<dbReference type="PROSITE" id="PS00082">
    <property type="entry name" value="EXTRADIOL_DIOXYGENAS"/>
    <property type="match status" value="1"/>
</dbReference>
<keyword evidence="5 8" id="KW-0223">Dioxygenase</keyword>
<feature type="domain" description="VOC" evidence="9">
    <location>
        <begin position="11"/>
        <end position="128"/>
    </location>
</feature>
<dbReference type="InterPro" id="IPR018146">
    <property type="entry name" value="Glyoxalase_1_CS"/>
</dbReference>
<dbReference type="InterPro" id="IPR037523">
    <property type="entry name" value="VOC_core"/>
</dbReference>
<comment type="similarity">
    <text evidence="2 8">Belongs to the extradiol ring-cleavage dioxygenase family.</text>
</comment>
<dbReference type="RefSeq" id="WP_162446437.1">
    <property type="nucleotide sequence ID" value="NZ_CP048222.1"/>
</dbReference>
<proteinExistence type="inferred from homology"/>
<evidence type="ECO:0000256" key="6">
    <source>
        <dbReference type="ARBA" id="ARBA00023002"/>
    </source>
</evidence>
<protein>
    <submittedName>
        <fullName evidence="10">VOC family protein</fullName>
    </submittedName>
</protein>